<reference evidence="5 6" key="1">
    <citation type="submission" date="2013-08" db="EMBL/GenBank/DDBJ databases">
        <title>Flavobacterium limnosediminis JC2902 genome sequencing.</title>
        <authorList>
            <person name="Lee K."/>
            <person name="Yi H."/>
            <person name="Park S."/>
            <person name="Chun J."/>
        </authorList>
    </citation>
    <scope>NUCLEOTIDE SEQUENCE [LARGE SCALE GENOMIC DNA]</scope>
    <source>
        <strain evidence="5 6">JC2902</strain>
    </source>
</reference>
<dbReference type="Gene3D" id="3.40.50.150">
    <property type="entry name" value="Vaccinia Virus protein VP39"/>
    <property type="match status" value="1"/>
</dbReference>
<dbReference type="AlphaFoldDB" id="V6SI38"/>
<dbReference type="eggNOG" id="COG2226">
    <property type="taxonomic scope" value="Bacteria"/>
</dbReference>
<dbReference type="OrthoDB" id="9797252at2"/>
<dbReference type="CDD" id="cd02440">
    <property type="entry name" value="AdoMet_MTases"/>
    <property type="match status" value="1"/>
</dbReference>
<feature type="domain" description="Methyltransferase type 11" evidence="4">
    <location>
        <begin position="38"/>
        <end position="126"/>
    </location>
</feature>
<dbReference type="SUPFAM" id="SSF53335">
    <property type="entry name" value="S-adenosyl-L-methionine-dependent methyltransferases"/>
    <property type="match status" value="1"/>
</dbReference>
<dbReference type="InterPro" id="IPR051052">
    <property type="entry name" value="Diverse_substrate_MTase"/>
</dbReference>
<dbReference type="GO" id="GO:0008757">
    <property type="term" value="F:S-adenosylmethionine-dependent methyltransferase activity"/>
    <property type="evidence" value="ECO:0007669"/>
    <property type="project" value="InterPro"/>
</dbReference>
<sequence>MKDYFSGNSAGYSQFRPQYPDEMIRQIISHLKGNETALDVATGNGQLASKLAEYFQKVYATDISENQLKQAPKISNVIYIKMPAERTDFRAEKFDLIAVAQAIHWFDFDAFYKEIYRILKPDGVFAVIGYGLFSTNEDSDKIVWRLYEDIVGPYWNPERQYLTDEYQTIPFPLEEIGNEKYTQTYTWTFEQLIGYLETWSATANYKKANNNENPIALVYDELKASWENGDKKVAFPMFLRVGKLIT</sequence>
<comment type="caution">
    <text evidence="5">The sequence shown here is derived from an EMBL/GenBank/DDBJ whole genome shotgun (WGS) entry which is preliminary data.</text>
</comment>
<keyword evidence="6" id="KW-1185">Reference proteome</keyword>
<dbReference type="InterPro" id="IPR013216">
    <property type="entry name" value="Methyltransf_11"/>
</dbReference>
<evidence type="ECO:0000256" key="2">
    <source>
        <dbReference type="ARBA" id="ARBA00022603"/>
    </source>
</evidence>
<dbReference type="STRING" id="1341181.FLJC2902T_27110"/>
<keyword evidence="3" id="KW-0808">Transferase</keyword>
<keyword evidence="2 5" id="KW-0489">Methyltransferase</keyword>
<evidence type="ECO:0000256" key="3">
    <source>
        <dbReference type="ARBA" id="ARBA00022679"/>
    </source>
</evidence>
<dbReference type="PANTHER" id="PTHR44942:SF4">
    <property type="entry name" value="METHYLTRANSFERASE TYPE 11 DOMAIN-CONTAINING PROTEIN"/>
    <property type="match status" value="1"/>
</dbReference>
<dbReference type="InterPro" id="IPR029063">
    <property type="entry name" value="SAM-dependent_MTases_sf"/>
</dbReference>
<evidence type="ECO:0000256" key="1">
    <source>
        <dbReference type="ARBA" id="ARBA00008361"/>
    </source>
</evidence>
<evidence type="ECO:0000313" key="5">
    <source>
        <dbReference type="EMBL" id="ESU26231.1"/>
    </source>
</evidence>
<dbReference type="PANTHER" id="PTHR44942">
    <property type="entry name" value="METHYLTRANSF_11 DOMAIN-CONTAINING PROTEIN"/>
    <property type="match status" value="1"/>
</dbReference>
<evidence type="ECO:0000259" key="4">
    <source>
        <dbReference type="Pfam" id="PF08241"/>
    </source>
</evidence>
<keyword evidence="5" id="KW-0830">Ubiquinone</keyword>
<accession>V6SI38</accession>
<dbReference type="Pfam" id="PF08241">
    <property type="entry name" value="Methyltransf_11"/>
    <property type="match status" value="1"/>
</dbReference>
<evidence type="ECO:0000313" key="6">
    <source>
        <dbReference type="Proteomes" id="UP000018004"/>
    </source>
</evidence>
<organism evidence="5 6">
    <name type="scientific">Flavobacterium limnosediminis JC2902</name>
    <dbReference type="NCBI Taxonomy" id="1341181"/>
    <lineage>
        <taxon>Bacteria</taxon>
        <taxon>Pseudomonadati</taxon>
        <taxon>Bacteroidota</taxon>
        <taxon>Flavobacteriia</taxon>
        <taxon>Flavobacteriales</taxon>
        <taxon>Flavobacteriaceae</taxon>
        <taxon>Flavobacterium</taxon>
    </lineage>
</organism>
<comment type="similarity">
    <text evidence="1">Belongs to the methyltransferase superfamily.</text>
</comment>
<proteinExistence type="inferred from homology"/>
<gene>
    <name evidence="5" type="ORF">FLJC2902T_27110</name>
</gene>
<protein>
    <submittedName>
        <fullName evidence="5">Methylase involved in ubiquinone/menaquinone biosynthesis</fullName>
    </submittedName>
</protein>
<dbReference type="PATRIC" id="fig|1341181.4.peg.2666"/>
<dbReference type="GO" id="GO:0032259">
    <property type="term" value="P:methylation"/>
    <property type="evidence" value="ECO:0007669"/>
    <property type="project" value="UniProtKB-KW"/>
</dbReference>
<dbReference type="RefSeq" id="WP_023580268.1">
    <property type="nucleotide sequence ID" value="NZ_AVGG01000019.1"/>
</dbReference>
<dbReference type="EMBL" id="AVGG01000019">
    <property type="protein sequence ID" value="ESU26231.1"/>
    <property type="molecule type" value="Genomic_DNA"/>
</dbReference>
<dbReference type="Proteomes" id="UP000018004">
    <property type="component" value="Unassembled WGS sequence"/>
</dbReference>
<name>V6SI38_9FLAO</name>